<dbReference type="AlphaFoldDB" id="A0A0Q3RXQ9"/>
<organism evidence="2">
    <name type="scientific">Brachypodium distachyon</name>
    <name type="common">Purple false brome</name>
    <name type="synonym">Trachynia distachya</name>
    <dbReference type="NCBI Taxonomy" id="15368"/>
    <lineage>
        <taxon>Eukaryota</taxon>
        <taxon>Viridiplantae</taxon>
        <taxon>Streptophyta</taxon>
        <taxon>Embryophyta</taxon>
        <taxon>Tracheophyta</taxon>
        <taxon>Spermatophyta</taxon>
        <taxon>Magnoliopsida</taxon>
        <taxon>Liliopsida</taxon>
        <taxon>Poales</taxon>
        <taxon>Poaceae</taxon>
        <taxon>BOP clade</taxon>
        <taxon>Pooideae</taxon>
        <taxon>Stipodae</taxon>
        <taxon>Brachypodieae</taxon>
        <taxon>Brachypodium</taxon>
    </lineage>
</organism>
<reference evidence="2 3" key="1">
    <citation type="journal article" date="2010" name="Nature">
        <title>Genome sequencing and analysis of the model grass Brachypodium distachyon.</title>
        <authorList>
            <consortium name="International Brachypodium Initiative"/>
        </authorList>
    </citation>
    <scope>NUCLEOTIDE SEQUENCE [LARGE SCALE GENOMIC DNA]</scope>
    <source>
        <strain evidence="2 3">Bd21</strain>
    </source>
</reference>
<dbReference type="GeneID" id="104581505"/>
<dbReference type="Proteomes" id="UP000008810">
    <property type="component" value="Chromosome 1"/>
</dbReference>
<dbReference type="EMBL" id="CM000880">
    <property type="protein sequence ID" value="KQK17474.1"/>
    <property type="molecule type" value="Genomic_DNA"/>
</dbReference>
<dbReference type="EnsemblPlants" id="KQK17474">
    <property type="protein sequence ID" value="KQK17474"/>
    <property type="gene ID" value="BRADI_1g34681v3"/>
</dbReference>
<evidence type="ECO:0008006" key="5">
    <source>
        <dbReference type="Google" id="ProtNLM"/>
    </source>
</evidence>
<dbReference type="ExpressionAtlas" id="A0A0Q3RXQ9">
    <property type="expression patterns" value="baseline"/>
</dbReference>
<reference evidence="2" key="2">
    <citation type="submission" date="2017-06" db="EMBL/GenBank/DDBJ databases">
        <title>WGS assembly of Brachypodium distachyon.</title>
        <authorList>
            <consortium name="The International Brachypodium Initiative"/>
            <person name="Lucas S."/>
            <person name="Harmon-Smith M."/>
            <person name="Lail K."/>
            <person name="Tice H."/>
            <person name="Grimwood J."/>
            <person name="Bruce D."/>
            <person name="Barry K."/>
            <person name="Shu S."/>
            <person name="Lindquist E."/>
            <person name="Wang M."/>
            <person name="Pitluck S."/>
            <person name="Vogel J.P."/>
            <person name="Garvin D.F."/>
            <person name="Mockler T.C."/>
            <person name="Schmutz J."/>
            <person name="Rokhsar D."/>
            <person name="Bevan M.W."/>
        </authorList>
    </citation>
    <scope>NUCLEOTIDE SEQUENCE</scope>
    <source>
        <strain evidence="2">Bd21</strain>
    </source>
</reference>
<evidence type="ECO:0000313" key="2">
    <source>
        <dbReference type="EMBL" id="KQK17474.1"/>
    </source>
</evidence>
<sequence length="406" mass="44554">MTAGTSLLFHYILNELQVPLITMCAYGDQEALSKCMPLGACFNVLKLLDPRVFNILREKAMEHMSRRVIPEGSSIMKKTMKHRQKLKQEQDQQQEANMKLVADVITSAYGATRTKSNNHLTTTQMKVTPGVAPAIRAQVERSSVRAEVSNTNTRTSVWDRYSMSLQDRNKSVWDSYEPKGLFLPYKQAVLPMPSKASIENTAPYAAVQKGYCTPVTSLLHQLKENSYTEAAGNMESFTLQKDPVNEVYATTTGADDVGDLVSNALLDGTENNYSTTEKMPSASDPLCGSELETFGRSQLEGQEQQDLGPDDLLQVENAWNHPLQSAGLVDARLVQESTVGDALIPMVQGSVVGDAPVLTVQESAAGVVQESAMGDAPADDPVNQFAIGDELWTWSPQMIDDYAMSF</sequence>
<protein>
    <recommendedName>
        <fullName evidence="5">Response regulatory domain-containing protein</fullName>
    </recommendedName>
</protein>
<gene>
    <name evidence="3" type="primary">LOC104581505</name>
    <name evidence="2" type="ORF">BRADI_1g34681v3</name>
</gene>
<keyword evidence="1" id="KW-0175">Coiled coil</keyword>
<dbReference type="RefSeq" id="XP_010227446.1">
    <property type="nucleotide sequence ID" value="XM_010229144.3"/>
</dbReference>
<proteinExistence type="predicted"/>
<evidence type="ECO:0000313" key="4">
    <source>
        <dbReference type="Proteomes" id="UP000008810"/>
    </source>
</evidence>
<evidence type="ECO:0000256" key="1">
    <source>
        <dbReference type="SAM" id="Coils"/>
    </source>
</evidence>
<name>A0A0Q3RXQ9_BRADI</name>
<dbReference type="KEGG" id="bdi:104581505"/>
<dbReference type="RefSeq" id="XP_010227445.1">
    <property type="nucleotide sequence ID" value="XM_010229143.3"/>
</dbReference>
<feature type="coiled-coil region" evidence="1">
    <location>
        <begin position="76"/>
        <end position="103"/>
    </location>
</feature>
<evidence type="ECO:0000313" key="3">
    <source>
        <dbReference type="EnsemblPlants" id="KQK17474"/>
    </source>
</evidence>
<keyword evidence="4" id="KW-1185">Reference proteome</keyword>
<accession>A0A0Q3RXQ9</accession>
<reference evidence="3" key="3">
    <citation type="submission" date="2018-08" db="UniProtKB">
        <authorList>
            <consortium name="EnsemblPlants"/>
        </authorList>
    </citation>
    <scope>IDENTIFICATION</scope>
    <source>
        <strain evidence="3">cv. Bd21</strain>
    </source>
</reference>
<dbReference type="OrthoDB" id="660239at2759"/>
<dbReference type="RefSeq" id="XP_010227444.1">
    <property type="nucleotide sequence ID" value="XM_010229142.3"/>
</dbReference>
<dbReference type="Gramene" id="KQK17474">
    <property type="protein sequence ID" value="KQK17474"/>
    <property type="gene ID" value="BRADI_1g34681v3"/>
</dbReference>